<keyword evidence="6" id="KW-0326">Glycosidase</keyword>
<dbReference type="Pfam" id="PF10290">
    <property type="entry name" value="YJL171C_Tos1_N"/>
    <property type="match status" value="1"/>
</dbReference>
<comment type="similarity">
    <text evidence="2">Belongs to the PGA52 family.</text>
</comment>
<reference evidence="11 12" key="1">
    <citation type="journal article" date="2018" name="New Phytol.">
        <title>Comparative genomics and transcriptomics depict ericoid mycorrhizal fungi as versatile saprotrophs and plant mutualists.</title>
        <authorList>
            <person name="Martino E."/>
            <person name="Morin E."/>
            <person name="Grelet G.A."/>
            <person name="Kuo A."/>
            <person name="Kohler A."/>
            <person name="Daghino S."/>
            <person name="Barry K.W."/>
            <person name="Cichocki N."/>
            <person name="Clum A."/>
            <person name="Dockter R.B."/>
            <person name="Hainaut M."/>
            <person name="Kuo R.C."/>
            <person name="LaButti K."/>
            <person name="Lindahl B.D."/>
            <person name="Lindquist E.A."/>
            <person name="Lipzen A."/>
            <person name="Khouja H.R."/>
            <person name="Magnuson J."/>
            <person name="Murat C."/>
            <person name="Ohm R.A."/>
            <person name="Singer S.W."/>
            <person name="Spatafora J.W."/>
            <person name="Wang M."/>
            <person name="Veneault-Fourrey C."/>
            <person name="Henrissat B."/>
            <person name="Grigoriev I.V."/>
            <person name="Martin F.M."/>
            <person name="Perotto S."/>
        </authorList>
    </citation>
    <scope>NUCLEOTIDE SEQUENCE [LARGE SCALE GENOMIC DNA]</scope>
    <source>
        <strain evidence="11 12">ATCC 22711</strain>
    </source>
</reference>
<dbReference type="InterPro" id="IPR018805">
    <property type="entry name" value="YJL171C/Tos1_C"/>
</dbReference>
<dbReference type="InParanoid" id="A0A2T3AR65"/>
<dbReference type="InterPro" id="IPR009091">
    <property type="entry name" value="RCC1/BLIP-II"/>
</dbReference>
<evidence type="ECO:0000256" key="5">
    <source>
        <dbReference type="ARBA" id="ARBA00022801"/>
    </source>
</evidence>
<evidence type="ECO:0000313" key="12">
    <source>
        <dbReference type="Proteomes" id="UP000241818"/>
    </source>
</evidence>
<dbReference type="AlphaFoldDB" id="A0A2T3AR65"/>
<dbReference type="RefSeq" id="XP_024717159.1">
    <property type="nucleotide sequence ID" value="XM_024863979.1"/>
</dbReference>
<dbReference type="GO" id="GO:0071555">
    <property type="term" value="P:cell wall organization"/>
    <property type="evidence" value="ECO:0007669"/>
    <property type="project" value="UniProtKB-KW"/>
</dbReference>
<feature type="chain" id="PRO_5015647438" description="glucan endo-1,3-beta-D-glucosidase" evidence="8">
    <location>
        <begin position="22"/>
        <end position="528"/>
    </location>
</feature>
<dbReference type="EC" id="3.2.1.39" evidence="3"/>
<accession>A0A2T3AR65</accession>
<evidence type="ECO:0000259" key="10">
    <source>
        <dbReference type="Pfam" id="PF10290"/>
    </source>
</evidence>
<proteinExistence type="inferred from homology"/>
<keyword evidence="12" id="KW-1185">Reference proteome</keyword>
<evidence type="ECO:0000313" key="11">
    <source>
        <dbReference type="EMBL" id="PSS08761.1"/>
    </source>
</evidence>
<keyword evidence="5" id="KW-0378">Hydrolase</keyword>
<dbReference type="SUPFAM" id="SSF50985">
    <property type="entry name" value="RCC1/BLIP-II"/>
    <property type="match status" value="1"/>
</dbReference>
<evidence type="ECO:0000256" key="2">
    <source>
        <dbReference type="ARBA" id="ARBA00006055"/>
    </source>
</evidence>
<evidence type="ECO:0000256" key="6">
    <source>
        <dbReference type="ARBA" id="ARBA00023295"/>
    </source>
</evidence>
<keyword evidence="7" id="KW-0961">Cell wall biogenesis/degradation</keyword>
<protein>
    <recommendedName>
        <fullName evidence="3">glucan endo-1,3-beta-D-glucosidase</fullName>
        <ecNumber evidence="3">3.2.1.39</ecNumber>
    </recommendedName>
</protein>
<keyword evidence="4 8" id="KW-0732">Signal</keyword>
<gene>
    <name evidence="11" type="ORF">M430DRAFT_189026</name>
</gene>
<dbReference type="PANTHER" id="PTHR31737:SF2">
    <property type="entry name" value="PROTEIN TOS1"/>
    <property type="match status" value="1"/>
</dbReference>
<evidence type="ECO:0000256" key="8">
    <source>
        <dbReference type="SAM" id="SignalP"/>
    </source>
</evidence>
<dbReference type="Pfam" id="PF10287">
    <property type="entry name" value="YJL171C_Tos1_C"/>
    <property type="match status" value="1"/>
</dbReference>
<dbReference type="STRING" id="857342.A0A2T3AR65"/>
<dbReference type="Gene3D" id="2.60.120.200">
    <property type="match status" value="1"/>
</dbReference>
<evidence type="ECO:0000256" key="4">
    <source>
        <dbReference type="ARBA" id="ARBA00022729"/>
    </source>
</evidence>
<name>A0A2T3AR65_AMORE</name>
<organism evidence="11 12">
    <name type="scientific">Amorphotheca resinae ATCC 22711</name>
    <dbReference type="NCBI Taxonomy" id="857342"/>
    <lineage>
        <taxon>Eukaryota</taxon>
        <taxon>Fungi</taxon>
        <taxon>Dikarya</taxon>
        <taxon>Ascomycota</taxon>
        <taxon>Pezizomycotina</taxon>
        <taxon>Leotiomycetes</taxon>
        <taxon>Helotiales</taxon>
        <taxon>Amorphothecaceae</taxon>
        <taxon>Amorphotheca</taxon>
    </lineage>
</organism>
<feature type="domain" description="Cell wall protein YJL171C/Tos1 N-terminal" evidence="10">
    <location>
        <begin position="41"/>
        <end position="102"/>
    </location>
</feature>
<dbReference type="FunCoup" id="A0A2T3AR65">
    <property type="interactions" value="35"/>
</dbReference>
<dbReference type="InterPro" id="IPR018807">
    <property type="entry name" value="YJL171C/Tos1_N"/>
</dbReference>
<dbReference type="GO" id="GO:0042973">
    <property type="term" value="F:glucan endo-1,3-beta-D-glucosidase activity"/>
    <property type="evidence" value="ECO:0007669"/>
    <property type="project" value="UniProtKB-EC"/>
</dbReference>
<dbReference type="OrthoDB" id="118256at2759"/>
<dbReference type="GeneID" id="36572060"/>
<feature type="domain" description="Cell wall protein YJL171C/Tos1 C-terminal" evidence="9">
    <location>
        <begin position="291"/>
        <end position="512"/>
    </location>
</feature>
<evidence type="ECO:0000256" key="3">
    <source>
        <dbReference type="ARBA" id="ARBA00012780"/>
    </source>
</evidence>
<sequence>MLKLLFAALAAVLCFAGQTGADLCSLGSVEIDGNWYCQPVQAIQYSNVGSAGTYNQITAMNADGNCSSVPKAFSGPLSPLDEEVSLHFRGPLQLKQFAAYAPSTFGKVSHRGFPHAHRHQQLHNRVEAKGPVAEEQKRQEVTATIDGKVVSWQNNWFGESSVAAPASHTSAEAAPQEVTATIDGKVVSWQNNWFGESSVAAPASHTSAEAAPQEVTATIDGQVVSWVWNPFGASKTSTPLTKPPVTTPAEVKNADASIEAATTSYPQTKVTSQVATASLADNVDATDAASTYDRIGFYDSASQTLDNLVFLGNHGGQGSGVFDYMFGASLAYVDRDGTGGSSSPQILADTTLPSDSEIVIMLGQECGNGDCGYVRPGAIAYHGFGGADKVFLFEFSMPMDKNTGFNGDMPAIWMLNAQIPRTVQYGNAGCSCWESGCGEFDIVEALHTGSTYLKSTLHTNTPGGDSDYIERPTSGTMKLAVVFRSSTSTIHIQVLPDATEFSSSLTASEIHDFCSSSTGHQLSLFTIS</sequence>
<dbReference type="PANTHER" id="PTHR31737">
    <property type="entry name" value="PROTEIN TOS1"/>
    <property type="match status" value="1"/>
</dbReference>
<evidence type="ECO:0000256" key="7">
    <source>
        <dbReference type="ARBA" id="ARBA00023316"/>
    </source>
</evidence>
<evidence type="ECO:0000259" key="9">
    <source>
        <dbReference type="Pfam" id="PF10287"/>
    </source>
</evidence>
<evidence type="ECO:0000256" key="1">
    <source>
        <dbReference type="ARBA" id="ARBA00000382"/>
    </source>
</evidence>
<dbReference type="Proteomes" id="UP000241818">
    <property type="component" value="Unassembled WGS sequence"/>
</dbReference>
<feature type="signal peptide" evidence="8">
    <location>
        <begin position="1"/>
        <end position="21"/>
    </location>
</feature>
<dbReference type="EMBL" id="KZ679018">
    <property type="protein sequence ID" value="PSS08761.1"/>
    <property type="molecule type" value="Genomic_DNA"/>
</dbReference>
<comment type="catalytic activity">
    <reaction evidence="1">
        <text>Hydrolysis of (1-&gt;3)-beta-D-glucosidic linkages in (1-&gt;3)-beta-D-glucans.</text>
        <dbReference type="EC" id="3.2.1.39"/>
    </reaction>
</comment>
<dbReference type="GO" id="GO:0009277">
    <property type="term" value="C:fungal-type cell wall"/>
    <property type="evidence" value="ECO:0007669"/>
    <property type="project" value="TreeGrafter"/>
</dbReference>